<accession>A0A0C9YNU7</accession>
<sequence length="67" mass="7405">MRMPLLYGIALLSETVGMGSNYLSYLSRFIVVLRPTSGVLSRCPHRAGRDPALLWALECTLGRVPDI</sequence>
<gene>
    <name evidence="1" type="ORF">PISMIDRAFT_675657</name>
</gene>
<reference evidence="2" key="2">
    <citation type="submission" date="2015-01" db="EMBL/GenBank/DDBJ databases">
        <title>Evolutionary Origins and Diversification of the Mycorrhizal Mutualists.</title>
        <authorList>
            <consortium name="DOE Joint Genome Institute"/>
            <consortium name="Mycorrhizal Genomics Consortium"/>
            <person name="Kohler A."/>
            <person name="Kuo A."/>
            <person name="Nagy L.G."/>
            <person name="Floudas D."/>
            <person name="Copeland A."/>
            <person name="Barry K.W."/>
            <person name="Cichocki N."/>
            <person name="Veneault-Fourrey C."/>
            <person name="LaButti K."/>
            <person name="Lindquist E.A."/>
            <person name="Lipzen A."/>
            <person name="Lundell T."/>
            <person name="Morin E."/>
            <person name="Murat C."/>
            <person name="Riley R."/>
            <person name="Ohm R."/>
            <person name="Sun H."/>
            <person name="Tunlid A."/>
            <person name="Henrissat B."/>
            <person name="Grigoriev I.V."/>
            <person name="Hibbett D.S."/>
            <person name="Martin F."/>
        </authorList>
    </citation>
    <scope>NUCLEOTIDE SEQUENCE [LARGE SCALE GENOMIC DNA]</scope>
    <source>
        <strain evidence="2">441</strain>
    </source>
</reference>
<evidence type="ECO:0000313" key="1">
    <source>
        <dbReference type="EMBL" id="KIK26730.1"/>
    </source>
</evidence>
<organism evidence="1 2">
    <name type="scientific">Pisolithus microcarpus 441</name>
    <dbReference type="NCBI Taxonomy" id="765257"/>
    <lineage>
        <taxon>Eukaryota</taxon>
        <taxon>Fungi</taxon>
        <taxon>Dikarya</taxon>
        <taxon>Basidiomycota</taxon>
        <taxon>Agaricomycotina</taxon>
        <taxon>Agaricomycetes</taxon>
        <taxon>Agaricomycetidae</taxon>
        <taxon>Boletales</taxon>
        <taxon>Sclerodermatineae</taxon>
        <taxon>Pisolithaceae</taxon>
        <taxon>Pisolithus</taxon>
    </lineage>
</organism>
<proteinExistence type="predicted"/>
<protein>
    <submittedName>
        <fullName evidence="1">Uncharacterized protein</fullName>
    </submittedName>
</protein>
<name>A0A0C9YNU7_9AGAM</name>
<dbReference type="Proteomes" id="UP000054018">
    <property type="component" value="Unassembled WGS sequence"/>
</dbReference>
<dbReference type="EMBL" id="KN833700">
    <property type="protein sequence ID" value="KIK26730.1"/>
    <property type="molecule type" value="Genomic_DNA"/>
</dbReference>
<dbReference type="HOGENOM" id="CLU_2813348_0_0_1"/>
<evidence type="ECO:0000313" key="2">
    <source>
        <dbReference type="Proteomes" id="UP000054018"/>
    </source>
</evidence>
<dbReference type="AlphaFoldDB" id="A0A0C9YNU7"/>
<keyword evidence="2" id="KW-1185">Reference proteome</keyword>
<reference evidence="1 2" key="1">
    <citation type="submission" date="2014-04" db="EMBL/GenBank/DDBJ databases">
        <authorList>
            <consortium name="DOE Joint Genome Institute"/>
            <person name="Kuo A."/>
            <person name="Kohler A."/>
            <person name="Costa M.D."/>
            <person name="Nagy L.G."/>
            <person name="Floudas D."/>
            <person name="Copeland A."/>
            <person name="Barry K.W."/>
            <person name="Cichocki N."/>
            <person name="Veneault-Fourrey C."/>
            <person name="LaButti K."/>
            <person name="Lindquist E.A."/>
            <person name="Lipzen A."/>
            <person name="Lundell T."/>
            <person name="Morin E."/>
            <person name="Murat C."/>
            <person name="Sun H."/>
            <person name="Tunlid A."/>
            <person name="Henrissat B."/>
            <person name="Grigoriev I.V."/>
            <person name="Hibbett D.S."/>
            <person name="Martin F."/>
            <person name="Nordberg H.P."/>
            <person name="Cantor M.N."/>
            <person name="Hua S.X."/>
        </authorList>
    </citation>
    <scope>NUCLEOTIDE SEQUENCE [LARGE SCALE GENOMIC DNA]</scope>
    <source>
        <strain evidence="1 2">441</strain>
    </source>
</reference>